<dbReference type="InterPro" id="IPR012337">
    <property type="entry name" value="RNaseH-like_sf"/>
</dbReference>
<dbReference type="InterPro" id="IPR002562">
    <property type="entry name" value="3'-5'_exonuclease_dom"/>
</dbReference>
<proteinExistence type="predicted"/>
<reference evidence="3 4" key="1">
    <citation type="journal article" date="2023" name="PLoS ONE">
        <title>Cytospora paraplurivora sp. nov. isolated from orchards with fruit tree decline syndrome in Ontario, Canada.</title>
        <authorList>
            <person name="Ilyukhin E."/>
            <person name="Nguyen H.D.T."/>
            <person name="Castle A.J."/>
            <person name="Ellouze W."/>
        </authorList>
    </citation>
    <scope>NUCLEOTIDE SEQUENCE [LARGE SCALE GENOMIC DNA]</scope>
    <source>
        <strain evidence="3 4">FDS-564</strain>
    </source>
</reference>
<comment type="caution">
    <text evidence="3">The sequence shown here is derived from an EMBL/GenBank/DDBJ whole genome shotgun (WGS) entry which is preliminary data.</text>
</comment>
<dbReference type="InterPro" id="IPR036397">
    <property type="entry name" value="RNaseH_sf"/>
</dbReference>
<organism evidence="3 4">
    <name type="scientific">Cytospora paraplurivora</name>
    <dbReference type="NCBI Taxonomy" id="2898453"/>
    <lineage>
        <taxon>Eukaryota</taxon>
        <taxon>Fungi</taxon>
        <taxon>Dikarya</taxon>
        <taxon>Ascomycota</taxon>
        <taxon>Pezizomycotina</taxon>
        <taxon>Sordariomycetes</taxon>
        <taxon>Sordariomycetidae</taxon>
        <taxon>Diaporthales</taxon>
        <taxon>Cytosporaceae</taxon>
        <taxon>Cytospora</taxon>
    </lineage>
</organism>
<dbReference type="Gene3D" id="3.30.420.10">
    <property type="entry name" value="Ribonuclease H-like superfamily/Ribonuclease H"/>
    <property type="match status" value="1"/>
</dbReference>
<dbReference type="Pfam" id="PF01612">
    <property type="entry name" value="DNA_pol_A_exo1"/>
    <property type="match status" value="1"/>
</dbReference>
<dbReference type="PANTHER" id="PTHR43040:SF1">
    <property type="entry name" value="RIBONUCLEASE D"/>
    <property type="match status" value="1"/>
</dbReference>
<feature type="compositionally biased region" description="Basic and acidic residues" evidence="1">
    <location>
        <begin position="242"/>
        <end position="257"/>
    </location>
</feature>
<dbReference type="Proteomes" id="UP001320245">
    <property type="component" value="Unassembled WGS sequence"/>
</dbReference>
<evidence type="ECO:0000313" key="4">
    <source>
        <dbReference type="Proteomes" id="UP001320245"/>
    </source>
</evidence>
<feature type="domain" description="3'-5' exonuclease" evidence="2">
    <location>
        <begin position="8"/>
        <end position="192"/>
    </location>
</feature>
<dbReference type="EMBL" id="JAJSPL020000048">
    <property type="protein sequence ID" value="KAK7733121.1"/>
    <property type="molecule type" value="Genomic_DNA"/>
</dbReference>
<evidence type="ECO:0000259" key="2">
    <source>
        <dbReference type="Pfam" id="PF01612"/>
    </source>
</evidence>
<name>A0AAN9TZE5_9PEZI</name>
<feature type="region of interest" description="Disordered" evidence="1">
    <location>
        <begin position="220"/>
        <end position="257"/>
    </location>
</feature>
<evidence type="ECO:0000313" key="3">
    <source>
        <dbReference type="EMBL" id="KAK7733121.1"/>
    </source>
</evidence>
<protein>
    <recommendedName>
        <fullName evidence="2">3'-5' exonuclease domain-containing protein</fullName>
    </recommendedName>
</protein>
<dbReference type="AlphaFoldDB" id="A0AAN9TZE5"/>
<dbReference type="SUPFAM" id="SSF53098">
    <property type="entry name" value="Ribonuclease H-like"/>
    <property type="match status" value="1"/>
</dbReference>
<dbReference type="GO" id="GO:0006139">
    <property type="term" value="P:nucleobase-containing compound metabolic process"/>
    <property type="evidence" value="ECO:0007669"/>
    <property type="project" value="InterPro"/>
</dbReference>
<dbReference type="GO" id="GO:0008408">
    <property type="term" value="F:3'-5' exonuclease activity"/>
    <property type="evidence" value="ECO:0007669"/>
    <property type="project" value="InterPro"/>
</dbReference>
<dbReference type="GO" id="GO:0003676">
    <property type="term" value="F:nucleic acid binding"/>
    <property type="evidence" value="ECO:0007669"/>
    <property type="project" value="InterPro"/>
</dbReference>
<evidence type="ECO:0000256" key="1">
    <source>
        <dbReference type="SAM" id="MobiDB-lite"/>
    </source>
</evidence>
<sequence length="257" mass="29278">MDASSNRLISSSTELKAFISSIPQNSTLYVDLEGNNLGRHGTITLVSILVYPLKLTRLIDVLTLGSLAFSTSASDGRTLKSILEDPNFTKCFWDARHDADALWALHQVRLAGVIDIQLLENASRTRDKTFLCGLDKAIQYHLHMGYMERQRWMQTKKDIRKLLSTDVFSKRPLATKTIQYCINDVEKLPDLRAVYMKKLTSAWLDKVEVETRRRLTVARSPGWVPQSRENARGPWPPGAEPSRPEPRRKTLEEQQAK</sequence>
<keyword evidence="4" id="KW-1185">Reference proteome</keyword>
<accession>A0AAN9TZE5</accession>
<gene>
    <name evidence="3" type="ORF">SLS53_008309</name>
</gene>
<dbReference type="PANTHER" id="PTHR43040">
    <property type="entry name" value="RIBONUCLEASE D"/>
    <property type="match status" value="1"/>
</dbReference>